<gene>
    <name evidence="1" type="ORF">Q9312_07580</name>
</gene>
<protein>
    <submittedName>
        <fullName evidence="1">Uncharacterized protein</fullName>
    </submittedName>
</protein>
<dbReference type="RefSeq" id="WP_309203990.1">
    <property type="nucleotide sequence ID" value="NZ_CP133548.1"/>
</dbReference>
<dbReference type="KEGG" id="plei:Q9312_07580"/>
<dbReference type="EMBL" id="CP133548">
    <property type="protein sequence ID" value="WMS88769.1"/>
    <property type="molecule type" value="Genomic_DNA"/>
</dbReference>
<evidence type="ECO:0000313" key="2">
    <source>
        <dbReference type="Proteomes" id="UP001239782"/>
    </source>
</evidence>
<evidence type="ECO:0000313" key="1">
    <source>
        <dbReference type="EMBL" id="WMS88769.1"/>
    </source>
</evidence>
<organism evidence="1 2">
    <name type="scientific">Pleionea litopenaei</name>
    <dbReference type="NCBI Taxonomy" id="3070815"/>
    <lineage>
        <taxon>Bacteria</taxon>
        <taxon>Pseudomonadati</taxon>
        <taxon>Pseudomonadota</taxon>
        <taxon>Gammaproteobacteria</taxon>
        <taxon>Oceanospirillales</taxon>
        <taxon>Pleioneaceae</taxon>
        <taxon>Pleionea</taxon>
    </lineage>
</organism>
<dbReference type="AlphaFoldDB" id="A0AA51RWJ3"/>
<keyword evidence="2" id="KW-1185">Reference proteome</keyword>
<proteinExistence type="predicted"/>
<sequence length="78" mass="9022">MHLILFLVILVAFIGVWLKYLPNSKAGKAEHPMRELVRLCSGDISLAERLIDHEMKKNARLTPKRAIQNAIFKLKQQR</sequence>
<reference evidence="1 2" key="1">
    <citation type="submission" date="2023-08" db="EMBL/GenBank/DDBJ databases">
        <title>Pleionea litopenaei sp. nov., isolated from stomach of juvenile Litopenaeus vannamei.</title>
        <authorList>
            <person name="Rho A.M."/>
            <person name="Hwang C.Y."/>
        </authorList>
    </citation>
    <scope>NUCLEOTIDE SEQUENCE [LARGE SCALE GENOMIC DNA]</scope>
    <source>
        <strain evidence="1 2">HL-JVS1</strain>
    </source>
</reference>
<accession>A0AA51RWJ3</accession>
<name>A0AA51RWJ3_9GAMM</name>
<dbReference type="Proteomes" id="UP001239782">
    <property type="component" value="Chromosome"/>
</dbReference>